<proteinExistence type="predicted"/>
<accession>A0AAD1D9H9</accession>
<feature type="compositionally biased region" description="Polar residues" evidence="1">
    <location>
        <begin position="35"/>
        <end position="46"/>
    </location>
</feature>
<evidence type="ECO:0008006" key="4">
    <source>
        <dbReference type="Google" id="ProtNLM"/>
    </source>
</evidence>
<evidence type="ECO:0000313" key="3">
    <source>
        <dbReference type="Proteomes" id="UP000289281"/>
    </source>
</evidence>
<dbReference type="AlphaFoldDB" id="A0AAD1D9H9"/>
<evidence type="ECO:0000313" key="2">
    <source>
        <dbReference type="EMBL" id="BBI22016.1"/>
    </source>
</evidence>
<feature type="region of interest" description="Disordered" evidence="1">
    <location>
        <begin position="1"/>
        <end position="46"/>
    </location>
</feature>
<feature type="compositionally biased region" description="Basic and acidic residues" evidence="1">
    <location>
        <begin position="1"/>
        <end position="11"/>
    </location>
</feature>
<gene>
    <name evidence="2" type="ORF">HPATCC43504_00081</name>
</gene>
<organism evidence="2 3">
    <name type="scientific">Helicobacter pylori</name>
    <name type="common">Campylobacter pylori</name>
    <dbReference type="NCBI Taxonomy" id="210"/>
    <lineage>
        <taxon>Bacteria</taxon>
        <taxon>Pseudomonadati</taxon>
        <taxon>Campylobacterota</taxon>
        <taxon>Epsilonproteobacteria</taxon>
        <taxon>Campylobacterales</taxon>
        <taxon>Helicobacteraceae</taxon>
        <taxon>Helicobacter</taxon>
    </lineage>
</organism>
<dbReference type="EMBL" id="AP017632">
    <property type="protein sequence ID" value="BBI22016.1"/>
    <property type="molecule type" value="Genomic_DNA"/>
</dbReference>
<name>A0AAD1D9H9_HELPX</name>
<sequence length="46" mass="5320">MLEKEKAKELAKQQANTLHSNELDDDPKDHVGLKQNDNTNFKGRNR</sequence>
<dbReference type="Proteomes" id="UP000289281">
    <property type="component" value="Chromosome"/>
</dbReference>
<reference evidence="2 3" key="1">
    <citation type="submission" date="2016-08" db="EMBL/GenBank/DDBJ databases">
        <title>Whole genome shotgun sequence of Helicobacter pylori strain ATCC43504.</title>
        <authorList>
            <person name="Mimuro H."/>
            <person name="Ogura Y."/>
            <person name="Katsura K."/>
            <person name="Hayashi T."/>
        </authorList>
    </citation>
    <scope>NUCLEOTIDE SEQUENCE [LARGE SCALE GENOMIC DNA]</scope>
    <source>
        <strain evidence="3">ATCC 43504</strain>
    </source>
</reference>
<protein>
    <recommendedName>
        <fullName evidence="4">Relaxase</fullName>
    </recommendedName>
</protein>
<evidence type="ECO:0000256" key="1">
    <source>
        <dbReference type="SAM" id="MobiDB-lite"/>
    </source>
</evidence>